<dbReference type="PROSITE" id="PS00623">
    <property type="entry name" value="GMC_OXRED_1"/>
    <property type="match status" value="1"/>
</dbReference>
<dbReference type="Gene3D" id="3.50.50.60">
    <property type="entry name" value="FAD/NAD(P)-binding domain"/>
    <property type="match status" value="1"/>
</dbReference>
<feature type="domain" description="Glucose-methanol-choline oxidoreductase N-terminal" evidence="3">
    <location>
        <begin position="61"/>
        <end position="84"/>
    </location>
</feature>
<dbReference type="Proteomes" id="UP000747542">
    <property type="component" value="Unassembled WGS sequence"/>
</dbReference>
<dbReference type="SUPFAM" id="SSF51905">
    <property type="entry name" value="FAD/NAD(P)-binding domain"/>
    <property type="match status" value="1"/>
</dbReference>
<keyword evidence="5" id="KW-1185">Reference proteome</keyword>
<evidence type="ECO:0000259" key="3">
    <source>
        <dbReference type="PROSITE" id="PS00623"/>
    </source>
</evidence>
<dbReference type="InterPro" id="IPR000172">
    <property type="entry name" value="GMC_OxRdtase_N"/>
</dbReference>
<protein>
    <submittedName>
        <fullName evidence="4">Glucose dehydrogenase [FAD quinone]-like 3</fullName>
    </submittedName>
</protein>
<dbReference type="InterPro" id="IPR036188">
    <property type="entry name" value="FAD/NAD-bd_sf"/>
</dbReference>
<evidence type="ECO:0000313" key="5">
    <source>
        <dbReference type="Proteomes" id="UP000747542"/>
    </source>
</evidence>
<gene>
    <name evidence="4" type="primary">Gld-L3</name>
    <name evidence="4" type="ORF">Hamer_G004196</name>
</gene>
<accession>A0A8J5JRF6</accession>
<organism evidence="4 5">
    <name type="scientific">Homarus americanus</name>
    <name type="common">American lobster</name>
    <dbReference type="NCBI Taxonomy" id="6706"/>
    <lineage>
        <taxon>Eukaryota</taxon>
        <taxon>Metazoa</taxon>
        <taxon>Ecdysozoa</taxon>
        <taxon>Arthropoda</taxon>
        <taxon>Crustacea</taxon>
        <taxon>Multicrustacea</taxon>
        <taxon>Malacostraca</taxon>
        <taxon>Eumalacostraca</taxon>
        <taxon>Eucarida</taxon>
        <taxon>Decapoda</taxon>
        <taxon>Pleocyemata</taxon>
        <taxon>Astacidea</taxon>
        <taxon>Nephropoidea</taxon>
        <taxon>Nephropidae</taxon>
        <taxon>Homarus</taxon>
    </lineage>
</organism>
<dbReference type="GO" id="GO:0050660">
    <property type="term" value="F:flavin adenine dinucleotide binding"/>
    <property type="evidence" value="ECO:0007669"/>
    <property type="project" value="InterPro"/>
</dbReference>
<dbReference type="GO" id="GO:0016614">
    <property type="term" value="F:oxidoreductase activity, acting on CH-OH group of donors"/>
    <property type="evidence" value="ECO:0007669"/>
    <property type="project" value="InterPro"/>
</dbReference>
<name>A0A8J5JRF6_HOMAM</name>
<keyword evidence="2" id="KW-0274">FAD</keyword>
<dbReference type="Gene3D" id="3.30.560.10">
    <property type="entry name" value="Glucose Oxidase, domain 3"/>
    <property type="match status" value="1"/>
</dbReference>
<evidence type="ECO:0000256" key="2">
    <source>
        <dbReference type="RuleBase" id="RU003968"/>
    </source>
</evidence>
<evidence type="ECO:0000256" key="1">
    <source>
        <dbReference type="ARBA" id="ARBA00010790"/>
    </source>
</evidence>
<dbReference type="PANTHER" id="PTHR11552">
    <property type="entry name" value="GLUCOSE-METHANOL-CHOLINE GMC OXIDOREDUCTASE"/>
    <property type="match status" value="1"/>
</dbReference>
<sequence>GSGSAGGVVAARLSEVAEWRVLLLEAGGPPPPESVVPAYNVVLQDADTDWKYKMTSPFPMGRVLGGTSVLNSLEYVRGNRRDYDNWEAMGNPGWRYKDVLKYFKKAEDYRGTRNVDTAAEYHGRGGPLKVEDKRYSAPVTSGFLKAGQQLGYSIIDPSGPEQIGFSIPETTTQDGRRVSTAEAYVKPAATALNLHVAFNAHVTQ</sequence>
<reference evidence="4" key="1">
    <citation type="journal article" date="2021" name="Sci. Adv.">
        <title>The American lobster genome reveals insights on longevity, neural, and immune adaptations.</title>
        <authorList>
            <person name="Polinski J.M."/>
            <person name="Zimin A.V."/>
            <person name="Clark K.F."/>
            <person name="Kohn A.B."/>
            <person name="Sadowski N."/>
            <person name="Timp W."/>
            <person name="Ptitsyn A."/>
            <person name="Khanna P."/>
            <person name="Romanova D.Y."/>
            <person name="Williams P."/>
            <person name="Greenwood S.J."/>
            <person name="Moroz L.L."/>
            <person name="Walt D.R."/>
            <person name="Bodnar A.G."/>
        </authorList>
    </citation>
    <scope>NUCLEOTIDE SEQUENCE</scope>
    <source>
        <strain evidence="4">GMGI-L3</strain>
    </source>
</reference>
<feature type="non-terminal residue" evidence="4">
    <location>
        <position position="1"/>
    </location>
</feature>
<keyword evidence="2" id="KW-0285">Flavoprotein</keyword>
<comment type="caution">
    <text evidence="4">The sequence shown here is derived from an EMBL/GenBank/DDBJ whole genome shotgun (WGS) entry which is preliminary data.</text>
</comment>
<feature type="non-terminal residue" evidence="4">
    <location>
        <position position="204"/>
    </location>
</feature>
<dbReference type="InterPro" id="IPR012132">
    <property type="entry name" value="GMC_OxRdtase"/>
</dbReference>
<proteinExistence type="inferred from homology"/>
<evidence type="ECO:0000313" key="4">
    <source>
        <dbReference type="EMBL" id="KAG7159553.1"/>
    </source>
</evidence>
<dbReference type="Pfam" id="PF00732">
    <property type="entry name" value="GMC_oxred_N"/>
    <property type="match status" value="1"/>
</dbReference>
<comment type="similarity">
    <text evidence="1 2">Belongs to the GMC oxidoreductase family.</text>
</comment>
<dbReference type="PANTHER" id="PTHR11552:SF217">
    <property type="entry name" value="GLUCOSE DEHYDROGENASE [FAD, QUINONE]"/>
    <property type="match status" value="1"/>
</dbReference>
<dbReference type="EMBL" id="JAHLQT010033114">
    <property type="protein sequence ID" value="KAG7159553.1"/>
    <property type="molecule type" value="Genomic_DNA"/>
</dbReference>
<dbReference type="AlphaFoldDB" id="A0A8J5JRF6"/>